<feature type="compositionally biased region" description="Polar residues" evidence="1">
    <location>
        <begin position="59"/>
        <end position="74"/>
    </location>
</feature>
<feature type="compositionally biased region" description="Polar residues" evidence="1">
    <location>
        <begin position="209"/>
        <end position="218"/>
    </location>
</feature>
<protein>
    <submittedName>
        <fullName evidence="2">Uncharacterized protein</fullName>
    </submittedName>
</protein>
<organism evidence="2 3">
    <name type="scientific">Seiridium cardinale</name>
    <dbReference type="NCBI Taxonomy" id="138064"/>
    <lineage>
        <taxon>Eukaryota</taxon>
        <taxon>Fungi</taxon>
        <taxon>Dikarya</taxon>
        <taxon>Ascomycota</taxon>
        <taxon>Pezizomycotina</taxon>
        <taxon>Sordariomycetes</taxon>
        <taxon>Xylariomycetidae</taxon>
        <taxon>Amphisphaeriales</taxon>
        <taxon>Sporocadaceae</taxon>
        <taxon>Seiridium</taxon>
    </lineage>
</organism>
<feature type="region of interest" description="Disordered" evidence="1">
    <location>
        <begin position="172"/>
        <end position="218"/>
    </location>
</feature>
<feature type="compositionally biased region" description="Low complexity" evidence="1">
    <location>
        <begin position="177"/>
        <end position="189"/>
    </location>
</feature>
<proteinExistence type="predicted"/>
<dbReference type="Proteomes" id="UP001465668">
    <property type="component" value="Unassembled WGS sequence"/>
</dbReference>
<evidence type="ECO:0000256" key="1">
    <source>
        <dbReference type="SAM" id="MobiDB-lite"/>
    </source>
</evidence>
<name>A0ABR2XYV4_9PEZI</name>
<gene>
    <name evidence="2" type="ORF">SCAR479_04101</name>
</gene>
<sequence>MAFINLYQGTFVNSSLPHTFFINKYLAMSRLHSLNPSSSSAANGDGGCDRQRGGAPSTHLAQSRQDPVAHSTTDWPPALPKDRRRRDSTWWQEPAIIPSGSVLHRDPTRLAESVLNSGPPDFESSRAFQMLTSTSSDFSSAKCRSSVYGGVGISQQRNLVMRHSTDQGQRTLYPCWSTDTRSTSTRQQSPMTEDSYNWDADFDRCPTDSPDSSHITSQ</sequence>
<keyword evidence="3" id="KW-1185">Reference proteome</keyword>
<feature type="region of interest" description="Disordered" evidence="1">
    <location>
        <begin position="36"/>
        <end position="91"/>
    </location>
</feature>
<evidence type="ECO:0000313" key="3">
    <source>
        <dbReference type="Proteomes" id="UP001465668"/>
    </source>
</evidence>
<comment type="caution">
    <text evidence="2">The sequence shown here is derived from an EMBL/GenBank/DDBJ whole genome shotgun (WGS) entry which is preliminary data.</text>
</comment>
<accession>A0ABR2XYV4</accession>
<reference evidence="2 3" key="1">
    <citation type="submission" date="2024-02" db="EMBL/GenBank/DDBJ databases">
        <title>First draft genome assembly of two strains of Seiridium cardinale.</title>
        <authorList>
            <person name="Emiliani G."/>
            <person name="Scali E."/>
        </authorList>
    </citation>
    <scope>NUCLEOTIDE SEQUENCE [LARGE SCALE GENOMIC DNA]</scope>
    <source>
        <strain evidence="2 3">BM-138-000479</strain>
    </source>
</reference>
<dbReference type="EMBL" id="JARVKM010000013">
    <property type="protein sequence ID" value="KAK9778865.1"/>
    <property type="molecule type" value="Genomic_DNA"/>
</dbReference>
<evidence type="ECO:0000313" key="2">
    <source>
        <dbReference type="EMBL" id="KAK9778865.1"/>
    </source>
</evidence>